<feature type="repeat" description="TPR" evidence="3">
    <location>
        <begin position="19"/>
        <end position="52"/>
    </location>
</feature>
<accession>A0A951Q5Z6</accession>
<dbReference type="InterPro" id="IPR029044">
    <property type="entry name" value="Nucleotide-diphossugar_trans"/>
</dbReference>
<proteinExistence type="predicted"/>
<dbReference type="Pfam" id="PF13431">
    <property type="entry name" value="TPR_17"/>
    <property type="match status" value="1"/>
</dbReference>
<dbReference type="Pfam" id="PF13414">
    <property type="entry name" value="TPR_11"/>
    <property type="match status" value="1"/>
</dbReference>
<gene>
    <name evidence="5" type="ORF">KME32_30065</name>
</gene>
<dbReference type="InterPro" id="IPR001173">
    <property type="entry name" value="Glyco_trans_2-like"/>
</dbReference>
<keyword evidence="1" id="KW-0677">Repeat</keyword>
<dbReference type="Pfam" id="PF00535">
    <property type="entry name" value="Glycos_transf_2"/>
    <property type="match status" value="1"/>
</dbReference>
<dbReference type="Gene3D" id="3.90.550.10">
    <property type="entry name" value="Spore Coat Polysaccharide Biosynthesis Protein SpsA, Chain A"/>
    <property type="match status" value="1"/>
</dbReference>
<dbReference type="PANTHER" id="PTHR44943:SF8">
    <property type="entry name" value="TPR REPEAT-CONTAINING PROTEIN MJ0263"/>
    <property type="match status" value="1"/>
</dbReference>
<evidence type="ECO:0000259" key="4">
    <source>
        <dbReference type="Pfam" id="PF00535"/>
    </source>
</evidence>
<dbReference type="SMART" id="SM00028">
    <property type="entry name" value="TPR"/>
    <property type="match status" value="8"/>
</dbReference>
<dbReference type="Gene3D" id="1.25.40.10">
    <property type="entry name" value="Tetratricopeptide repeat domain"/>
    <property type="match status" value="3"/>
</dbReference>
<protein>
    <submittedName>
        <fullName evidence="5">Tetratricopeptide repeat protein</fullName>
    </submittedName>
</protein>
<evidence type="ECO:0000256" key="1">
    <source>
        <dbReference type="ARBA" id="ARBA00022737"/>
    </source>
</evidence>
<comment type="caution">
    <text evidence="5">The sequence shown here is derived from an EMBL/GenBank/DDBJ whole genome shotgun (WGS) entry which is preliminary data.</text>
</comment>
<reference evidence="5" key="2">
    <citation type="journal article" date="2022" name="Microbiol. Resour. Announc.">
        <title>Metagenome Sequencing to Explore Phylogenomics of Terrestrial Cyanobacteria.</title>
        <authorList>
            <person name="Ward R.D."/>
            <person name="Stajich J.E."/>
            <person name="Johansen J.R."/>
            <person name="Huntemann M."/>
            <person name="Clum A."/>
            <person name="Foster B."/>
            <person name="Foster B."/>
            <person name="Roux S."/>
            <person name="Palaniappan K."/>
            <person name="Varghese N."/>
            <person name="Mukherjee S."/>
            <person name="Reddy T.B.K."/>
            <person name="Daum C."/>
            <person name="Copeland A."/>
            <person name="Chen I.A."/>
            <person name="Ivanova N.N."/>
            <person name="Kyrpides N.C."/>
            <person name="Shapiro N."/>
            <person name="Eloe-Fadrosh E.A."/>
            <person name="Pietrasiak N."/>
        </authorList>
    </citation>
    <scope>NUCLEOTIDE SEQUENCE</scope>
    <source>
        <strain evidence="5">JT2-VF2</strain>
    </source>
</reference>
<dbReference type="InterPro" id="IPR019734">
    <property type="entry name" value="TPR_rpt"/>
</dbReference>
<dbReference type="EMBL" id="JAHHHN010000033">
    <property type="protein sequence ID" value="MBW4565257.1"/>
    <property type="molecule type" value="Genomic_DNA"/>
</dbReference>
<dbReference type="AlphaFoldDB" id="A0A951Q5Z6"/>
<keyword evidence="2 3" id="KW-0802">TPR repeat</keyword>
<dbReference type="PROSITE" id="PS50293">
    <property type="entry name" value="TPR_REGION"/>
    <property type="match status" value="1"/>
</dbReference>
<feature type="repeat" description="TPR" evidence="3">
    <location>
        <begin position="180"/>
        <end position="213"/>
    </location>
</feature>
<dbReference type="InterPro" id="IPR011990">
    <property type="entry name" value="TPR-like_helical_dom_sf"/>
</dbReference>
<sequence>MATTLNVDSLPEVVGVDNVTEILQKAVQYYQANRLTEAEKAYRQVLEIQPDHPEAFYGLGILSQKMGNHQAAEQLLSKALQFQPDSVKIWFTLGNLRQSQEQLSEAANAYHQALKLQPDSAPIYNNLGFTLQQQGLFDEAINYYRKALELKRDFMEAEANLGNALHAQGKLSSEQKLYYAKLNNKLAIARKKAGDLKTTVAYYRQAISLQPDQTNTYLKLGMTLHEQGQVEEAESVFYQALELKSDGEKAYLTGLIYQIQHQLDKAVSAYRKGLMLLNPHYAQAVSSSSSAQVSVFNLDEHIPPPIQFQETIIGKYSFPTIPPVPNSEEARPFWSVVIPVLNRPEYFPECLASVLAQWTGPEDMEILVLDNGSNPPLFEIPHGFGKGMIRYYRFPKTVPLQQNWNTAVALSRGQWIHLLHHDDYVLPGFYARLKASLEKCSESIGAAFTGYENIDENREVVFSQEHGLKEYRGVVKDWVKRIGVSCPLSPPSVVIRRLAYEKLGGYKLDLPYTCDWEFYKRVAVFYDWWYEPGILAHYRQHSNSVTVAETMDGSCGAAHRRAIEMSQSYLPVESCAAITAKSRTYHFEWCLSRAVIPLKFGNLEGALQLIQEALKIDDSPESIRKLFVWLTANELAPIRQQIVSRCIMNFSNNCLK</sequence>
<feature type="repeat" description="TPR" evidence="3">
    <location>
        <begin position="53"/>
        <end position="86"/>
    </location>
</feature>
<evidence type="ECO:0000256" key="2">
    <source>
        <dbReference type="ARBA" id="ARBA00022803"/>
    </source>
</evidence>
<feature type="repeat" description="TPR" evidence="3">
    <location>
        <begin position="87"/>
        <end position="120"/>
    </location>
</feature>
<evidence type="ECO:0000313" key="6">
    <source>
        <dbReference type="Proteomes" id="UP000715781"/>
    </source>
</evidence>
<feature type="repeat" description="TPR" evidence="3">
    <location>
        <begin position="121"/>
        <end position="154"/>
    </location>
</feature>
<evidence type="ECO:0000256" key="3">
    <source>
        <dbReference type="PROSITE-ProRule" id="PRU00339"/>
    </source>
</evidence>
<name>A0A951Q5Z6_9NOST</name>
<feature type="domain" description="Glycosyltransferase 2-like" evidence="4">
    <location>
        <begin position="335"/>
        <end position="452"/>
    </location>
</feature>
<evidence type="ECO:0000313" key="5">
    <source>
        <dbReference type="EMBL" id="MBW4565257.1"/>
    </source>
</evidence>
<dbReference type="Pfam" id="PF14559">
    <property type="entry name" value="TPR_19"/>
    <property type="match status" value="1"/>
</dbReference>
<dbReference type="InterPro" id="IPR051685">
    <property type="entry name" value="Ycf3/AcsC/BcsC/TPR_MFPF"/>
</dbReference>
<dbReference type="Proteomes" id="UP000715781">
    <property type="component" value="Unassembled WGS sequence"/>
</dbReference>
<dbReference type="SUPFAM" id="SSF53448">
    <property type="entry name" value="Nucleotide-diphospho-sugar transferases"/>
    <property type="match status" value="1"/>
</dbReference>
<organism evidence="5 6">
    <name type="scientific">Mojavia pulchra JT2-VF2</name>
    <dbReference type="NCBI Taxonomy" id="287848"/>
    <lineage>
        <taxon>Bacteria</taxon>
        <taxon>Bacillati</taxon>
        <taxon>Cyanobacteriota</taxon>
        <taxon>Cyanophyceae</taxon>
        <taxon>Nostocales</taxon>
        <taxon>Nostocaceae</taxon>
    </lineage>
</organism>
<dbReference type="PANTHER" id="PTHR44943">
    <property type="entry name" value="CELLULOSE SYNTHASE OPERON PROTEIN C"/>
    <property type="match status" value="1"/>
</dbReference>
<feature type="repeat" description="TPR" evidence="3">
    <location>
        <begin position="214"/>
        <end position="247"/>
    </location>
</feature>
<reference evidence="5" key="1">
    <citation type="submission" date="2021-05" db="EMBL/GenBank/DDBJ databases">
        <authorList>
            <person name="Pietrasiak N."/>
            <person name="Ward R."/>
            <person name="Stajich J.E."/>
            <person name="Kurbessoian T."/>
        </authorList>
    </citation>
    <scope>NUCLEOTIDE SEQUENCE</scope>
    <source>
        <strain evidence="5">JT2-VF2</strain>
    </source>
</reference>
<dbReference type="SUPFAM" id="SSF48452">
    <property type="entry name" value="TPR-like"/>
    <property type="match status" value="2"/>
</dbReference>
<dbReference type="PROSITE" id="PS50005">
    <property type="entry name" value="TPR"/>
    <property type="match status" value="6"/>
</dbReference>